<reference evidence="5" key="3">
    <citation type="submission" date="2015-06" db="UniProtKB">
        <authorList>
            <consortium name="EnsemblMetazoa"/>
        </authorList>
    </citation>
    <scope>IDENTIFICATION</scope>
</reference>
<evidence type="ECO:0000256" key="3">
    <source>
        <dbReference type="SAM" id="MobiDB-lite"/>
    </source>
</evidence>
<dbReference type="OMA" id="RDHPDMH"/>
<dbReference type="GO" id="GO:0031083">
    <property type="term" value="C:BLOC-1 complex"/>
    <property type="evidence" value="ECO:0007669"/>
    <property type="project" value="TreeGrafter"/>
</dbReference>
<dbReference type="HOGENOM" id="CLU_116012_0_0_1"/>
<dbReference type="EMBL" id="KB296765">
    <property type="protein sequence ID" value="ELU11323.1"/>
    <property type="molecule type" value="Genomic_DNA"/>
</dbReference>
<protein>
    <recommendedName>
        <fullName evidence="2">Biogenesis of lysosome-related organelles complex 1 subunit 3</fullName>
    </recommendedName>
</protein>
<evidence type="ECO:0000313" key="4">
    <source>
        <dbReference type="EMBL" id="ELU11323.1"/>
    </source>
</evidence>
<feature type="region of interest" description="Disordered" evidence="3">
    <location>
        <begin position="66"/>
        <end position="86"/>
    </location>
</feature>
<dbReference type="PANTHER" id="PTHR31974">
    <property type="entry name" value="BIOGENESIS OF LYSOSOME-RELATED ORGANELLES COMPLEX 1 SUBUNIT 3"/>
    <property type="match status" value="1"/>
</dbReference>
<accession>R7UXL2</accession>
<dbReference type="Pfam" id="PF15753">
    <property type="entry name" value="BLOC1S3"/>
    <property type="match status" value="1"/>
</dbReference>
<organism evidence="4">
    <name type="scientific">Capitella teleta</name>
    <name type="common">Polychaete worm</name>
    <dbReference type="NCBI Taxonomy" id="283909"/>
    <lineage>
        <taxon>Eukaryota</taxon>
        <taxon>Metazoa</taxon>
        <taxon>Spiralia</taxon>
        <taxon>Lophotrochozoa</taxon>
        <taxon>Annelida</taxon>
        <taxon>Polychaeta</taxon>
        <taxon>Sedentaria</taxon>
        <taxon>Scolecida</taxon>
        <taxon>Capitellidae</taxon>
        <taxon>Capitella</taxon>
    </lineage>
</organism>
<gene>
    <name evidence="4" type="ORF">CAPTEDRAFT_226865</name>
</gene>
<evidence type="ECO:0000313" key="6">
    <source>
        <dbReference type="Proteomes" id="UP000014760"/>
    </source>
</evidence>
<evidence type="ECO:0000256" key="2">
    <source>
        <dbReference type="ARBA" id="ARBA00019581"/>
    </source>
</evidence>
<comment type="similarity">
    <text evidence="1">Belongs to the BLOC1S3 family.</text>
</comment>
<evidence type="ECO:0000313" key="5">
    <source>
        <dbReference type="EnsemblMetazoa" id="CapteP226865"/>
    </source>
</evidence>
<feature type="region of interest" description="Disordered" evidence="3">
    <location>
        <begin position="1"/>
        <end position="32"/>
    </location>
</feature>
<dbReference type="PANTHER" id="PTHR31974:SF2">
    <property type="entry name" value="BIOGENESIS OF LYSOSOME-RELATED ORGANELLES COMPLEX 1 SUBUNIT 3"/>
    <property type="match status" value="1"/>
</dbReference>
<dbReference type="InterPro" id="IPR017245">
    <property type="entry name" value="BLOC-1_complex_su-3"/>
</dbReference>
<sequence>MSQTTVVSGEASESDDDDIVTEKPAPPEANISVGVVFSGEVSESEDDDLTSPSNLLPLQVDVMKQGDGETSDVTPSLPLSPTTAPPKFDTLLHRKLRERHGALAEHICDSFAKEYSAGAQDLFAISHHMTKSQMAVQDISHNLRLLTNDLFHLEDKVDIVSGCHILPDINIAVPSQPPTSHLPSRSTASAMYL</sequence>
<dbReference type="OrthoDB" id="5984572at2759"/>
<reference evidence="4 6" key="2">
    <citation type="journal article" date="2013" name="Nature">
        <title>Insights into bilaterian evolution from three spiralian genomes.</title>
        <authorList>
            <person name="Simakov O."/>
            <person name="Marletaz F."/>
            <person name="Cho S.J."/>
            <person name="Edsinger-Gonzales E."/>
            <person name="Havlak P."/>
            <person name="Hellsten U."/>
            <person name="Kuo D.H."/>
            <person name="Larsson T."/>
            <person name="Lv J."/>
            <person name="Arendt D."/>
            <person name="Savage R."/>
            <person name="Osoegawa K."/>
            <person name="de Jong P."/>
            <person name="Grimwood J."/>
            <person name="Chapman J.A."/>
            <person name="Shapiro H."/>
            <person name="Aerts A."/>
            <person name="Otillar R.P."/>
            <person name="Terry A.Y."/>
            <person name="Boore J.L."/>
            <person name="Grigoriev I.V."/>
            <person name="Lindberg D.R."/>
            <person name="Seaver E.C."/>
            <person name="Weisblat D.A."/>
            <person name="Putnam N.H."/>
            <person name="Rokhsar D.S."/>
        </authorList>
    </citation>
    <scope>NUCLEOTIDE SEQUENCE</scope>
    <source>
        <strain evidence="4 6">I ESC-2004</strain>
    </source>
</reference>
<dbReference type="EMBL" id="AMQN01005752">
    <property type="status" value="NOT_ANNOTATED_CDS"/>
    <property type="molecule type" value="Genomic_DNA"/>
</dbReference>
<reference evidence="6" key="1">
    <citation type="submission" date="2012-12" db="EMBL/GenBank/DDBJ databases">
        <authorList>
            <person name="Hellsten U."/>
            <person name="Grimwood J."/>
            <person name="Chapman J.A."/>
            <person name="Shapiro H."/>
            <person name="Aerts A."/>
            <person name="Otillar R.P."/>
            <person name="Terry A.Y."/>
            <person name="Boore J.L."/>
            <person name="Simakov O."/>
            <person name="Marletaz F."/>
            <person name="Cho S.-J."/>
            <person name="Edsinger-Gonzales E."/>
            <person name="Havlak P."/>
            <person name="Kuo D.-H."/>
            <person name="Larsson T."/>
            <person name="Lv J."/>
            <person name="Arendt D."/>
            <person name="Savage R."/>
            <person name="Osoegawa K."/>
            <person name="de Jong P."/>
            <person name="Lindberg D.R."/>
            <person name="Seaver E.C."/>
            <person name="Weisblat D.A."/>
            <person name="Putnam N.H."/>
            <person name="Grigoriev I.V."/>
            <person name="Rokhsar D.S."/>
        </authorList>
    </citation>
    <scope>NUCLEOTIDE SEQUENCE</scope>
    <source>
        <strain evidence="6">I ESC-2004</strain>
    </source>
</reference>
<dbReference type="EnsemblMetazoa" id="CapteT226865">
    <property type="protein sequence ID" value="CapteP226865"/>
    <property type="gene ID" value="CapteG226865"/>
</dbReference>
<dbReference type="Proteomes" id="UP000014760">
    <property type="component" value="Unassembled WGS sequence"/>
</dbReference>
<dbReference type="AlphaFoldDB" id="R7UXL2"/>
<evidence type="ECO:0000256" key="1">
    <source>
        <dbReference type="ARBA" id="ARBA00008942"/>
    </source>
</evidence>
<dbReference type="STRING" id="283909.R7UXL2"/>
<keyword evidence="6" id="KW-1185">Reference proteome</keyword>
<name>R7UXL2_CAPTE</name>
<proteinExistence type="inferred from homology"/>
<feature type="compositionally biased region" description="Low complexity" evidence="3">
    <location>
        <begin position="74"/>
        <end position="86"/>
    </location>
</feature>